<evidence type="ECO:0000259" key="6">
    <source>
        <dbReference type="PROSITE" id="PS50109"/>
    </source>
</evidence>
<evidence type="ECO:0000256" key="2">
    <source>
        <dbReference type="ARBA" id="ARBA00012438"/>
    </source>
</evidence>
<dbReference type="SUPFAM" id="SSF55874">
    <property type="entry name" value="ATPase domain of HSP90 chaperone/DNA topoisomerase II/histidine kinase"/>
    <property type="match status" value="1"/>
</dbReference>
<dbReference type="InterPro" id="IPR003594">
    <property type="entry name" value="HATPase_dom"/>
</dbReference>
<dbReference type="Gene3D" id="1.10.287.130">
    <property type="match status" value="1"/>
</dbReference>
<proteinExistence type="predicted"/>
<dbReference type="PANTHER" id="PTHR43065">
    <property type="entry name" value="SENSOR HISTIDINE KINASE"/>
    <property type="match status" value="1"/>
</dbReference>
<dbReference type="CDD" id="cd00156">
    <property type="entry name" value="REC"/>
    <property type="match status" value="1"/>
</dbReference>
<dbReference type="InterPro" id="IPR005467">
    <property type="entry name" value="His_kinase_dom"/>
</dbReference>
<keyword evidence="5" id="KW-0175">Coiled coil</keyword>
<feature type="domain" description="Histidine kinase" evidence="6">
    <location>
        <begin position="201"/>
        <end position="417"/>
    </location>
</feature>
<feature type="domain" description="Response regulatory" evidence="7">
    <location>
        <begin position="439"/>
        <end position="551"/>
    </location>
</feature>
<dbReference type="RefSeq" id="WP_284220099.1">
    <property type="nucleotide sequence ID" value="NZ_BSOY01000002.1"/>
</dbReference>
<dbReference type="Pfam" id="PF00072">
    <property type="entry name" value="Response_reg"/>
    <property type="match status" value="1"/>
</dbReference>
<accession>A0ABQ6BG85</accession>
<dbReference type="PRINTS" id="PR00344">
    <property type="entry name" value="BCTRLSENSOR"/>
</dbReference>
<keyword evidence="8" id="KW-0418">Kinase</keyword>
<dbReference type="SMART" id="SM00448">
    <property type="entry name" value="REC"/>
    <property type="match status" value="1"/>
</dbReference>
<dbReference type="InterPro" id="IPR001789">
    <property type="entry name" value="Sig_transdc_resp-reg_receiver"/>
</dbReference>
<gene>
    <name evidence="8" type="ORF">GCM10007859_01560</name>
</gene>
<dbReference type="Pfam" id="PF00512">
    <property type="entry name" value="HisKA"/>
    <property type="match status" value="1"/>
</dbReference>
<dbReference type="InterPro" id="IPR036097">
    <property type="entry name" value="HisK_dim/P_sf"/>
</dbReference>
<dbReference type="InterPro" id="IPR036890">
    <property type="entry name" value="HATPase_C_sf"/>
</dbReference>
<dbReference type="SMART" id="SM00388">
    <property type="entry name" value="HisKA"/>
    <property type="match status" value="1"/>
</dbReference>
<dbReference type="Proteomes" id="UP001156921">
    <property type="component" value="Unassembled WGS sequence"/>
</dbReference>
<evidence type="ECO:0000256" key="5">
    <source>
        <dbReference type="SAM" id="Coils"/>
    </source>
</evidence>
<evidence type="ECO:0000259" key="7">
    <source>
        <dbReference type="PROSITE" id="PS50110"/>
    </source>
</evidence>
<dbReference type="CDD" id="cd00082">
    <property type="entry name" value="HisKA"/>
    <property type="match status" value="1"/>
</dbReference>
<evidence type="ECO:0000256" key="3">
    <source>
        <dbReference type="ARBA" id="ARBA00022553"/>
    </source>
</evidence>
<keyword evidence="9" id="KW-1185">Reference proteome</keyword>
<keyword evidence="8" id="KW-0808">Transferase</keyword>
<dbReference type="EC" id="2.7.13.3" evidence="2"/>
<comment type="caution">
    <text evidence="8">The sequence shown here is derived from an EMBL/GenBank/DDBJ whole genome shotgun (WGS) entry which is preliminary data.</text>
</comment>
<dbReference type="SMART" id="SM00387">
    <property type="entry name" value="HATPase_c"/>
    <property type="match status" value="1"/>
</dbReference>
<dbReference type="SUPFAM" id="SSF47384">
    <property type="entry name" value="Homodimeric domain of signal transducing histidine kinase"/>
    <property type="match status" value="1"/>
</dbReference>
<evidence type="ECO:0000313" key="9">
    <source>
        <dbReference type="Proteomes" id="UP001156921"/>
    </source>
</evidence>
<sequence length="563" mass="61072">MESRILLLAVKGRDAAVIEQLLARAGHESLICGDCVELAREGRRGAAIAVVTEESLLESDTTALDDWLGEQPSWSDFPFILLATKRAGRRPQDALRILEQLGNVVVLERPVHSETLASAVNSAMRGRSRQYEARRRLEDLQAAEERLTNLNGSLETRIAERTEELSSANNQLMQEIAERERAQAALAQSQKMEAVGQLTGGIAHDFNNLLTVIFGNLELIQRRTDDEKTARLADFARQAADRAAKLTHQLLAFSRTQNLNLKAVDLNSLVTGMHDLLGRTIGPMVRIEMVLDAASPWALADANQLELAILNLSINARDAMADGGVLTIATSGRTAEGGDLAPGDYAVISVRDSGTGIPPHLLSKVFDPFFTTKPIGKGTGLGLSQVYGIAQQSGGTVRLASVEGQGSTLEIWLPAAEATVPAPEEVSRMAVDADGPNQRILVVDDDEAVRRFIVDCLQSLGYNVDEAAEGESALRMLRKERPDLMIVDYAMPGMTGVDVVIQARTTVPGLPIILATGYADMEAVDRVMPLEDLLRKPFRLSELATAVRKALDRETRLEQAAHG</sequence>
<evidence type="ECO:0000313" key="8">
    <source>
        <dbReference type="EMBL" id="GLS00152.1"/>
    </source>
</evidence>
<dbReference type="PANTHER" id="PTHR43065:SF42">
    <property type="entry name" value="TWO-COMPONENT SENSOR PPRA"/>
    <property type="match status" value="1"/>
</dbReference>
<protein>
    <recommendedName>
        <fullName evidence="2">histidine kinase</fullName>
        <ecNumber evidence="2">2.7.13.3</ecNumber>
    </recommendedName>
</protein>
<feature type="coiled-coil region" evidence="5">
    <location>
        <begin position="137"/>
        <end position="185"/>
    </location>
</feature>
<dbReference type="InterPro" id="IPR004358">
    <property type="entry name" value="Sig_transdc_His_kin-like_C"/>
</dbReference>
<dbReference type="Pfam" id="PF02518">
    <property type="entry name" value="HATPase_c"/>
    <property type="match status" value="1"/>
</dbReference>
<feature type="modified residue" description="4-aspartylphosphate" evidence="4">
    <location>
        <position position="488"/>
    </location>
</feature>
<dbReference type="PROSITE" id="PS50110">
    <property type="entry name" value="RESPONSE_REGULATORY"/>
    <property type="match status" value="1"/>
</dbReference>
<dbReference type="InterPro" id="IPR011006">
    <property type="entry name" value="CheY-like_superfamily"/>
</dbReference>
<dbReference type="PROSITE" id="PS50109">
    <property type="entry name" value="HIS_KIN"/>
    <property type="match status" value="1"/>
</dbReference>
<name>A0ABQ6BG85_9CAUL</name>
<evidence type="ECO:0000256" key="1">
    <source>
        <dbReference type="ARBA" id="ARBA00000085"/>
    </source>
</evidence>
<dbReference type="Gene3D" id="3.40.50.2300">
    <property type="match status" value="1"/>
</dbReference>
<dbReference type="InterPro" id="IPR003661">
    <property type="entry name" value="HisK_dim/P_dom"/>
</dbReference>
<evidence type="ECO:0000256" key="4">
    <source>
        <dbReference type="PROSITE-ProRule" id="PRU00169"/>
    </source>
</evidence>
<keyword evidence="3 4" id="KW-0597">Phosphoprotein</keyword>
<dbReference type="EMBL" id="BSOY01000002">
    <property type="protein sequence ID" value="GLS00152.1"/>
    <property type="molecule type" value="Genomic_DNA"/>
</dbReference>
<dbReference type="SUPFAM" id="SSF52172">
    <property type="entry name" value="CheY-like"/>
    <property type="match status" value="2"/>
</dbReference>
<reference evidence="9" key="1">
    <citation type="journal article" date="2019" name="Int. J. Syst. Evol. Microbiol.">
        <title>The Global Catalogue of Microorganisms (GCM) 10K type strain sequencing project: providing services to taxonomists for standard genome sequencing and annotation.</title>
        <authorList>
            <consortium name="The Broad Institute Genomics Platform"/>
            <consortium name="The Broad Institute Genome Sequencing Center for Infectious Disease"/>
            <person name="Wu L."/>
            <person name="Ma J."/>
        </authorList>
    </citation>
    <scope>NUCLEOTIDE SEQUENCE [LARGE SCALE GENOMIC DNA]</scope>
    <source>
        <strain evidence="9">NBRC 110107</strain>
    </source>
</reference>
<comment type="catalytic activity">
    <reaction evidence="1">
        <text>ATP + protein L-histidine = ADP + protein N-phospho-L-histidine.</text>
        <dbReference type="EC" id="2.7.13.3"/>
    </reaction>
</comment>
<organism evidence="8 9">
    <name type="scientific">Brevundimonas denitrificans</name>
    <dbReference type="NCBI Taxonomy" id="1443434"/>
    <lineage>
        <taxon>Bacteria</taxon>
        <taxon>Pseudomonadati</taxon>
        <taxon>Pseudomonadota</taxon>
        <taxon>Alphaproteobacteria</taxon>
        <taxon>Caulobacterales</taxon>
        <taxon>Caulobacteraceae</taxon>
        <taxon>Brevundimonas</taxon>
    </lineage>
</organism>
<dbReference type="Gene3D" id="3.30.565.10">
    <property type="entry name" value="Histidine kinase-like ATPase, C-terminal domain"/>
    <property type="match status" value="1"/>
</dbReference>
<dbReference type="GO" id="GO:0016301">
    <property type="term" value="F:kinase activity"/>
    <property type="evidence" value="ECO:0007669"/>
    <property type="project" value="UniProtKB-KW"/>
</dbReference>